<dbReference type="Proteomes" id="UP000267821">
    <property type="component" value="Unassembled WGS sequence"/>
</dbReference>
<feature type="region of interest" description="Disordered" evidence="1">
    <location>
        <begin position="1"/>
        <end position="68"/>
    </location>
</feature>
<feature type="compositionally biased region" description="Gly residues" evidence="1">
    <location>
        <begin position="1"/>
        <end position="10"/>
    </location>
</feature>
<proteinExistence type="predicted"/>
<name>A0A3N4LNE9_9PEZI</name>
<evidence type="ECO:0000313" key="3">
    <source>
        <dbReference type="Proteomes" id="UP000267821"/>
    </source>
</evidence>
<dbReference type="OrthoDB" id="5597581at2759"/>
<keyword evidence="3" id="KW-1185">Reference proteome</keyword>
<accession>A0A3N4LNE9</accession>
<feature type="compositionally biased region" description="Pro residues" evidence="1">
    <location>
        <begin position="45"/>
        <end position="55"/>
    </location>
</feature>
<sequence length="176" mass="18594">MIKLGTGRGGGRGRGRRYMGGDVNESDSDSSSSIASSVAEIPMPEGSPPPLPPPAQRQRQPHALPPKPVAAQAVMTYEAKPVVRDLRKEAAAFVPVAVKRRMVTTQTTAKAEGGEGGKVDKDEDEKVSSVGVLGMGHLNAAPEIGKKMEVDEEYERFQREMEVENGAGVGGDVGDI</sequence>
<dbReference type="EMBL" id="ML121541">
    <property type="protein sequence ID" value="RPB24414.1"/>
    <property type="molecule type" value="Genomic_DNA"/>
</dbReference>
<protein>
    <submittedName>
        <fullName evidence="2">Uncharacterized protein</fullName>
    </submittedName>
</protein>
<feature type="compositionally biased region" description="Low complexity" evidence="1">
    <location>
        <begin position="29"/>
        <end position="41"/>
    </location>
</feature>
<dbReference type="STRING" id="1051890.A0A3N4LNE9"/>
<gene>
    <name evidence="2" type="ORF">L211DRAFT_837332</name>
</gene>
<evidence type="ECO:0000256" key="1">
    <source>
        <dbReference type="SAM" id="MobiDB-lite"/>
    </source>
</evidence>
<organism evidence="2 3">
    <name type="scientific">Terfezia boudieri ATCC MYA-4762</name>
    <dbReference type="NCBI Taxonomy" id="1051890"/>
    <lineage>
        <taxon>Eukaryota</taxon>
        <taxon>Fungi</taxon>
        <taxon>Dikarya</taxon>
        <taxon>Ascomycota</taxon>
        <taxon>Pezizomycotina</taxon>
        <taxon>Pezizomycetes</taxon>
        <taxon>Pezizales</taxon>
        <taxon>Pezizaceae</taxon>
        <taxon>Terfezia</taxon>
    </lineage>
</organism>
<dbReference type="InParanoid" id="A0A3N4LNE9"/>
<dbReference type="AlphaFoldDB" id="A0A3N4LNE9"/>
<evidence type="ECO:0000313" key="2">
    <source>
        <dbReference type="EMBL" id="RPB24414.1"/>
    </source>
</evidence>
<reference evidence="2 3" key="1">
    <citation type="journal article" date="2018" name="Nat. Ecol. Evol.">
        <title>Pezizomycetes genomes reveal the molecular basis of ectomycorrhizal truffle lifestyle.</title>
        <authorList>
            <person name="Murat C."/>
            <person name="Payen T."/>
            <person name="Noel B."/>
            <person name="Kuo A."/>
            <person name="Morin E."/>
            <person name="Chen J."/>
            <person name="Kohler A."/>
            <person name="Krizsan K."/>
            <person name="Balestrini R."/>
            <person name="Da Silva C."/>
            <person name="Montanini B."/>
            <person name="Hainaut M."/>
            <person name="Levati E."/>
            <person name="Barry K.W."/>
            <person name="Belfiori B."/>
            <person name="Cichocki N."/>
            <person name="Clum A."/>
            <person name="Dockter R.B."/>
            <person name="Fauchery L."/>
            <person name="Guy J."/>
            <person name="Iotti M."/>
            <person name="Le Tacon F."/>
            <person name="Lindquist E.A."/>
            <person name="Lipzen A."/>
            <person name="Malagnac F."/>
            <person name="Mello A."/>
            <person name="Molinier V."/>
            <person name="Miyauchi S."/>
            <person name="Poulain J."/>
            <person name="Riccioni C."/>
            <person name="Rubini A."/>
            <person name="Sitrit Y."/>
            <person name="Splivallo R."/>
            <person name="Traeger S."/>
            <person name="Wang M."/>
            <person name="Zifcakova L."/>
            <person name="Wipf D."/>
            <person name="Zambonelli A."/>
            <person name="Paolocci F."/>
            <person name="Nowrousian M."/>
            <person name="Ottonello S."/>
            <person name="Baldrian P."/>
            <person name="Spatafora J.W."/>
            <person name="Henrissat B."/>
            <person name="Nagy L.G."/>
            <person name="Aury J.M."/>
            <person name="Wincker P."/>
            <person name="Grigoriev I.V."/>
            <person name="Bonfante P."/>
            <person name="Martin F.M."/>
        </authorList>
    </citation>
    <scope>NUCLEOTIDE SEQUENCE [LARGE SCALE GENOMIC DNA]</scope>
    <source>
        <strain evidence="2 3">ATCC MYA-4762</strain>
    </source>
</reference>